<dbReference type="EMBL" id="JBHFNT010000109">
    <property type="protein sequence ID" value="MFB2835440.1"/>
    <property type="molecule type" value="Genomic_DNA"/>
</dbReference>
<evidence type="ECO:0000313" key="2">
    <source>
        <dbReference type="Proteomes" id="UP001576780"/>
    </source>
</evidence>
<evidence type="ECO:0008006" key="3">
    <source>
        <dbReference type="Google" id="ProtNLM"/>
    </source>
</evidence>
<organism evidence="1 2">
    <name type="scientific">Floridaenema evergladense BLCC-F167</name>
    <dbReference type="NCBI Taxonomy" id="3153639"/>
    <lineage>
        <taxon>Bacteria</taxon>
        <taxon>Bacillati</taxon>
        <taxon>Cyanobacteriota</taxon>
        <taxon>Cyanophyceae</taxon>
        <taxon>Oscillatoriophycideae</taxon>
        <taxon>Aerosakkonematales</taxon>
        <taxon>Aerosakkonemataceae</taxon>
        <taxon>Floridanema</taxon>
        <taxon>Floridanema evergladense</taxon>
    </lineage>
</organism>
<name>A0ABV4WK49_9CYAN</name>
<accession>A0ABV4WK49</accession>
<sequence length="126" mass="14912">MSGIFEILEKIRTRPGMYIGRASVSDLFMFLVGYKTARRELGIELCESEKDFAEHFHDWVQQRFNVRTNNSWAKIILLFTRDEKDGFDCFYKLLDEFKQRDQSLDENREKVIQSYSVVNQVAEEVG</sequence>
<keyword evidence="2" id="KW-1185">Reference proteome</keyword>
<gene>
    <name evidence="1" type="ORF">ACE1CA_12985</name>
</gene>
<dbReference type="Proteomes" id="UP001576780">
    <property type="component" value="Unassembled WGS sequence"/>
</dbReference>
<comment type="caution">
    <text evidence="1">The sequence shown here is derived from an EMBL/GenBank/DDBJ whole genome shotgun (WGS) entry which is preliminary data.</text>
</comment>
<dbReference type="RefSeq" id="WP_413277853.1">
    <property type="nucleotide sequence ID" value="NZ_JBHFNT010000109.1"/>
</dbReference>
<proteinExistence type="predicted"/>
<reference evidence="1 2" key="1">
    <citation type="submission" date="2024-09" db="EMBL/GenBank/DDBJ databases">
        <title>Floridaenema gen nov. (Aerosakkonemataceae, Aerosakkonematales ord. nov., Cyanobacteria) from benthic tropical and subtropical fresh waters, with the description of four new species.</title>
        <authorList>
            <person name="Moretto J.A."/>
            <person name="Berthold D.E."/>
            <person name="Lefler F.W."/>
            <person name="Huang I.-S."/>
            <person name="Laughinghouse H. IV."/>
        </authorList>
    </citation>
    <scope>NUCLEOTIDE SEQUENCE [LARGE SCALE GENOMIC DNA]</scope>
    <source>
        <strain evidence="1 2">BLCC-F167</strain>
    </source>
</reference>
<protein>
    <recommendedName>
        <fullName evidence="3">LAGLIDADG homing endonuclease</fullName>
    </recommendedName>
</protein>
<evidence type="ECO:0000313" key="1">
    <source>
        <dbReference type="EMBL" id="MFB2835440.1"/>
    </source>
</evidence>